<keyword evidence="2" id="KW-1185">Reference proteome</keyword>
<evidence type="ECO:0000313" key="2">
    <source>
        <dbReference type="Proteomes" id="UP001500902"/>
    </source>
</evidence>
<sequence>MGGPSGAGMVRKALAGYVELPGDRLLTFAAFVGMSANGEQAQREVADLTGQALGEITAVAYTTLSG</sequence>
<proteinExistence type="predicted"/>
<reference evidence="2" key="1">
    <citation type="journal article" date="2019" name="Int. J. Syst. Evol. Microbiol.">
        <title>The Global Catalogue of Microorganisms (GCM) 10K type strain sequencing project: providing services to taxonomists for standard genome sequencing and annotation.</title>
        <authorList>
            <consortium name="The Broad Institute Genomics Platform"/>
            <consortium name="The Broad Institute Genome Sequencing Center for Infectious Disease"/>
            <person name="Wu L."/>
            <person name="Ma J."/>
        </authorList>
    </citation>
    <scope>NUCLEOTIDE SEQUENCE [LARGE SCALE GENOMIC DNA]</scope>
    <source>
        <strain evidence="2">JCM 16904</strain>
    </source>
</reference>
<protein>
    <submittedName>
        <fullName evidence="1">Uncharacterized protein</fullName>
    </submittedName>
</protein>
<name>A0ABP7EDW5_9ACTN</name>
<comment type="caution">
    <text evidence="1">The sequence shown here is derived from an EMBL/GenBank/DDBJ whole genome shotgun (WGS) entry which is preliminary data.</text>
</comment>
<accession>A0ABP7EDW5</accession>
<evidence type="ECO:0000313" key="1">
    <source>
        <dbReference type="EMBL" id="GAA3717457.1"/>
    </source>
</evidence>
<dbReference type="EMBL" id="BAAAZP010000237">
    <property type="protein sequence ID" value="GAA3717457.1"/>
    <property type="molecule type" value="Genomic_DNA"/>
</dbReference>
<organism evidence="1 2">
    <name type="scientific">Nonomuraea antimicrobica</name>
    <dbReference type="NCBI Taxonomy" id="561173"/>
    <lineage>
        <taxon>Bacteria</taxon>
        <taxon>Bacillati</taxon>
        <taxon>Actinomycetota</taxon>
        <taxon>Actinomycetes</taxon>
        <taxon>Streptosporangiales</taxon>
        <taxon>Streptosporangiaceae</taxon>
        <taxon>Nonomuraea</taxon>
    </lineage>
</organism>
<gene>
    <name evidence="1" type="ORF">GCM10022224_098920</name>
</gene>
<dbReference type="Proteomes" id="UP001500902">
    <property type="component" value="Unassembled WGS sequence"/>
</dbReference>